<protein>
    <recommendedName>
        <fullName evidence="4">DUF5673 domain-containing protein</fullName>
    </recommendedName>
</protein>
<evidence type="ECO:0000313" key="3">
    <source>
        <dbReference type="Proteomes" id="UP001638015"/>
    </source>
</evidence>
<dbReference type="RefSeq" id="WP_410032532.1">
    <property type="nucleotide sequence ID" value="NZ_JBGMEH010000002.1"/>
</dbReference>
<feature type="transmembrane region" description="Helical" evidence="1">
    <location>
        <begin position="34"/>
        <end position="52"/>
    </location>
</feature>
<evidence type="ECO:0000256" key="1">
    <source>
        <dbReference type="SAM" id="Phobius"/>
    </source>
</evidence>
<name>A0ABW9MV44_9FIRM</name>
<dbReference type="Proteomes" id="UP001638015">
    <property type="component" value="Unassembled WGS sequence"/>
</dbReference>
<organism evidence="2 3">
    <name type="scientific">Anaerococcus cruorum</name>
    <dbReference type="NCBI Taxonomy" id="3115617"/>
    <lineage>
        <taxon>Bacteria</taxon>
        <taxon>Bacillati</taxon>
        <taxon>Bacillota</taxon>
        <taxon>Tissierellia</taxon>
        <taxon>Tissierellales</taxon>
        <taxon>Peptoniphilaceae</taxon>
        <taxon>Anaerococcus</taxon>
    </lineage>
</organism>
<keyword evidence="3" id="KW-1185">Reference proteome</keyword>
<accession>A0ABW9MV44</accession>
<proteinExistence type="predicted"/>
<keyword evidence="1" id="KW-1133">Transmembrane helix</keyword>
<comment type="caution">
    <text evidence="2">The sequence shown here is derived from an EMBL/GenBank/DDBJ whole genome shotgun (WGS) entry which is preliminary data.</text>
</comment>
<sequence>MLYLIVSVFIVLSGLIFYKGRDIVIRPIMTKTDILGVFLVWLIFAVFAYFINFDIVETFIMCLAVSIYFLAARYNRGFLADGFVFQGNISFVNQKKSFSDLKQVNFSKEADQAVFTLVVNSNNIDTWRFSSERSGQILKIFKDNDVPVIYK</sequence>
<dbReference type="EMBL" id="JBGMEH010000002">
    <property type="protein sequence ID" value="MFO3715713.1"/>
    <property type="molecule type" value="Genomic_DNA"/>
</dbReference>
<reference evidence="2 3" key="1">
    <citation type="journal article" date="2025" name="Anaerobe">
        <title>Description of Anaerococcus kampingiae sp. nov., Anaerococcus groningensis sp. nov., Anaerococcus martiniensis sp. nov., and Anaerococcus cruorum sp. nov., isolated from human clinical specimens.</title>
        <authorList>
            <person name="Boiten K.E."/>
            <person name="Meijer J."/>
            <person name="van Wezel E.M."/>
            <person name="Veloo A.C.M."/>
        </authorList>
    </citation>
    <scope>NUCLEOTIDE SEQUENCE [LARGE SCALE GENOMIC DNA]</scope>
    <source>
        <strain evidence="2 3">ENR1039</strain>
    </source>
</reference>
<evidence type="ECO:0000313" key="2">
    <source>
        <dbReference type="EMBL" id="MFO3715713.1"/>
    </source>
</evidence>
<feature type="transmembrane region" description="Helical" evidence="1">
    <location>
        <begin position="6"/>
        <end position="22"/>
    </location>
</feature>
<gene>
    <name evidence="2" type="ORF">ACCQ40_02780</name>
</gene>
<feature type="transmembrane region" description="Helical" evidence="1">
    <location>
        <begin position="58"/>
        <end position="75"/>
    </location>
</feature>
<evidence type="ECO:0008006" key="4">
    <source>
        <dbReference type="Google" id="ProtNLM"/>
    </source>
</evidence>
<keyword evidence="1" id="KW-0472">Membrane</keyword>
<keyword evidence="1" id="KW-0812">Transmembrane</keyword>